<dbReference type="AlphaFoldDB" id="A0A7S4B140"/>
<dbReference type="SUPFAM" id="SSF51735">
    <property type="entry name" value="NAD(P)-binding Rossmann-fold domains"/>
    <property type="match status" value="1"/>
</dbReference>
<protein>
    <submittedName>
        <fullName evidence="2">Uncharacterized protein</fullName>
    </submittedName>
</protein>
<keyword evidence="1" id="KW-0472">Membrane</keyword>
<dbReference type="PROSITE" id="PS00061">
    <property type="entry name" value="ADH_SHORT"/>
    <property type="match status" value="1"/>
</dbReference>
<dbReference type="InterPro" id="IPR002347">
    <property type="entry name" value="SDR_fam"/>
</dbReference>
<reference evidence="2" key="1">
    <citation type="submission" date="2021-01" db="EMBL/GenBank/DDBJ databases">
        <authorList>
            <person name="Corre E."/>
            <person name="Pelletier E."/>
            <person name="Niang G."/>
            <person name="Scheremetjew M."/>
            <person name="Finn R."/>
            <person name="Kale V."/>
            <person name="Holt S."/>
            <person name="Cochrane G."/>
            <person name="Meng A."/>
            <person name="Brown T."/>
            <person name="Cohen L."/>
        </authorList>
    </citation>
    <scope>NUCLEOTIDE SEQUENCE</scope>
    <source>
        <strain evidence="2">CCMP645</strain>
    </source>
</reference>
<organism evidence="2">
    <name type="scientific">Chrysotila carterae</name>
    <name type="common">Marine alga</name>
    <name type="synonym">Syracosphaera carterae</name>
    <dbReference type="NCBI Taxonomy" id="13221"/>
    <lineage>
        <taxon>Eukaryota</taxon>
        <taxon>Haptista</taxon>
        <taxon>Haptophyta</taxon>
        <taxon>Prymnesiophyceae</taxon>
        <taxon>Isochrysidales</taxon>
        <taxon>Isochrysidaceae</taxon>
        <taxon>Chrysotila</taxon>
    </lineage>
</organism>
<gene>
    <name evidence="2" type="ORF">PCAR00345_LOCUS2993</name>
</gene>
<dbReference type="InterPro" id="IPR036291">
    <property type="entry name" value="NAD(P)-bd_dom_sf"/>
</dbReference>
<dbReference type="PANTHER" id="PTHR44147:SF2">
    <property type="entry name" value="DEHYDROGENASE_REDUCTASE SDR FAMILY MEMBER 1"/>
    <property type="match status" value="1"/>
</dbReference>
<dbReference type="InterPro" id="IPR020904">
    <property type="entry name" value="Sc_DH/Rdtase_CS"/>
</dbReference>
<accession>A0A7S4B140</accession>
<sequence>MPSTSSQVSSAGGLLYIFNSPYSTGKAALDRLSRDLAFELEGTGVGCVTIYPGMVATEKFQALASDKAAPWLSEDSLASKGETPLFVGRGTAALVQACADDPKYQSKVSGTIQWIAEIAARHKIRDERGNCPPSFRAFRGIFGFSWIPLTWVVPWWIIKLMTPLYMKQKPAPPADGDDKKSA</sequence>
<proteinExistence type="predicted"/>
<dbReference type="EMBL" id="HBIZ01005253">
    <property type="protein sequence ID" value="CAE0750408.1"/>
    <property type="molecule type" value="Transcribed_RNA"/>
</dbReference>
<dbReference type="PANTHER" id="PTHR44147">
    <property type="entry name" value="DEHYDROGENASE/REDUCTASE SDR FAMILY MEMBER 1"/>
    <property type="match status" value="1"/>
</dbReference>
<name>A0A7S4B140_CHRCT</name>
<feature type="transmembrane region" description="Helical" evidence="1">
    <location>
        <begin position="137"/>
        <end position="158"/>
    </location>
</feature>
<evidence type="ECO:0000313" key="2">
    <source>
        <dbReference type="EMBL" id="CAE0750408.1"/>
    </source>
</evidence>
<dbReference type="Gene3D" id="3.40.50.720">
    <property type="entry name" value="NAD(P)-binding Rossmann-like Domain"/>
    <property type="match status" value="1"/>
</dbReference>
<keyword evidence="1" id="KW-0812">Transmembrane</keyword>
<evidence type="ECO:0000256" key="1">
    <source>
        <dbReference type="SAM" id="Phobius"/>
    </source>
</evidence>
<keyword evidence="1" id="KW-1133">Transmembrane helix</keyword>
<dbReference type="Pfam" id="PF00106">
    <property type="entry name" value="adh_short"/>
    <property type="match status" value="1"/>
</dbReference>